<comment type="similarity">
    <text evidence="6">Belongs to the ABC transporter superfamily. Sulfate/tungstate importer (TC 3.A.1.6) family.</text>
</comment>
<name>A0A897NF41_9EURY</name>
<evidence type="ECO:0000256" key="7">
    <source>
        <dbReference type="ARBA" id="ARBA00038781"/>
    </source>
</evidence>
<evidence type="ECO:0000256" key="4">
    <source>
        <dbReference type="ARBA" id="ARBA00022741"/>
    </source>
</evidence>
<evidence type="ECO:0000256" key="5">
    <source>
        <dbReference type="ARBA" id="ARBA00022840"/>
    </source>
</evidence>
<evidence type="ECO:0000259" key="12">
    <source>
        <dbReference type="PROSITE" id="PS50893"/>
    </source>
</evidence>
<sequence>MTLEVTGLTHRYGDELALEDVSFEVGAGEMVGLLGPSGCGKTTTVQTIAGHVNPTAGEIHLRGADITADPPERRDVGIVFQEPTLFPHMTVAENVAYGLRPAGVDPDERAAIVDSYLELVSLSEQREAMPAALSGGQKRRVELARALAPQPDVLLLDEPLSALDRGLRDRLREEIARIQRETNVTTLYVTHDQETAMALSDRLVVMSDGQVDGVGEPRELYESPPTPFVASFLGRSTRLPVTPPGNPGLTLESRALAGDGGTPADTGLICLARPNDLTLLDSERTETEHTLAGVVDRVTDLGTRYEVVLVLDAGGELVVETQRVQLEPGERARCTIDRTDLLLFEESSGRVGPVS</sequence>
<evidence type="ECO:0000256" key="6">
    <source>
        <dbReference type="ARBA" id="ARBA00038307"/>
    </source>
</evidence>
<dbReference type="FunFam" id="3.40.50.300:FF:000425">
    <property type="entry name" value="Probable ABC transporter, ATP-binding subunit"/>
    <property type="match status" value="1"/>
</dbReference>
<dbReference type="Pfam" id="PF00005">
    <property type="entry name" value="ABC_tran"/>
    <property type="match status" value="1"/>
</dbReference>
<dbReference type="InterPro" id="IPR013611">
    <property type="entry name" value="Transp-assoc_OB_typ2"/>
</dbReference>
<gene>
    <name evidence="13" type="primary">potA3</name>
    <name evidence="13" type="ORF">HSR122_2264</name>
</gene>
<dbReference type="PROSITE" id="PS00211">
    <property type="entry name" value="ABC_TRANSPORTER_1"/>
    <property type="match status" value="1"/>
</dbReference>
<evidence type="ECO:0000256" key="2">
    <source>
        <dbReference type="ARBA" id="ARBA00022448"/>
    </source>
</evidence>
<dbReference type="KEGG" id="hds:HSR122_2264"/>
<dbReference type="PANTHER" id="PTHR42781">
    <property type="entry name" value="SPERMIDINE/PUTRESCINE IMPORT ATP-BINDING PROTEIN POTA"/>
    <property type="match status" value="1"/>
</dbReference>
<dbReference type="GO" id="GO:0043190">
    <property type="term" value="C:ATP-binding cassette (ABC) transporter complex"/>
    <property type="evidence" value="ECO:0007669"/>
    <property type="project" value="InterPro"/>
</dbReference>
<keyword evidence="14" id="KW-1185">Reference proteome</keyword>
<dbReference type="Proteomes" id="UP000662973">
    <property type="component" value="Chromosome"/>
</dbReference>
<keyword evidence="4" id="KW-0547">Nucleotide-binding</keyword>
<evidence type="ECO:0000256" key="3">
    <source>
        <dbReference type="ARBA" id="ARBA00022505"/>
    </source>
</evidence>
<keyword evidence="3" id="KW-0500">Molybdenum</keyword>
<comment type="subunit">
    <text evidence="7">The complex is composed of two ATP-binding proteins (WtpC), two transmembrane proteins (WtpB) and a solute-binding protein (WtpA).</text>
</comment>
<dbReference type="InterPro" id="IPR008995">
    <property type="entry name" value="Mo/tungstate-bd_C_term_dom"/>
</dbReference>
<keyword evidence="2" id="KW-0813">Transport</keyword>
<comment type="subcellular location">
    <subcellularLocation>
        <location evidence="1">Cell membrane</location>
        <topology evidence="1">Peripheral membrane protein</topology>
    </subcellularLocation>
</comment>
<dbReference type="PROSITE" id="PS50893">
    <property type="entry name" value="ABC_TRANSPORTER_2"/>
    <property type="match status" value="1"/>
</dbReference>
<dbReference type="GO" id="GO:1901238">
    <property type="term" value="F:ABC-type tungstate transporter activity"/>
    <property type="evidence" value="ECO:0007669"/>
    <property type="project" value="UniProtKB-EC"/>
</dbReference>
<dbReference type="PANTHER" id="PTHR42781:SF4">
    <property type="entry name" value="SPERMIDINE_PUTRESCINE IMPORT ATP-BINDING PROTEIN POTA"/>
    <property type="match status" value="1"/>
</dbReference>
<dbReference type="RefSeq" id="WP_229109835.1">
    <property type="nucleotide sequence ID" value="NZ_CP064788.1"/>
</dbReference>
<evidence type="ECO:0000313" key="14">
    <source>
        <dbReference type="Proteomes" id="UP000662973"/>
    </source>
</evidence>
<evidence type="ECO:0000256" key="10">
    <source>
        <dbReference type="ARBA" id="ARBA00047936"/>
    </source>
</evidence>
<evidence type="ECO:0000256" key="1">
    <source>
        <dbReference type="ARBA" id="ARBA00004202"/>
    </source>
</evidence>
<accession>A0A897NF41</accession>
<evidence type="ECO:0000313" key="13">
    <source>
        <dbReference type="EMBL" id="QSG09643.1"/>
    </source>
</evidence>
<dbReference type="EMBL" id="CP064788">
    <property type="protein sequence ID" value="QSG09643.1"/>
    <property type="molecule type" value="Genomic_DNA"/>
</dbReference>
<dbReference type="SUPFAM" id="SSF52540">
    <property type="entry name" value="P-loop containing nucleoside triphosphate hydrolases"/>
    <property type="match status" value="1"/>
</dbReference>
<organism evidence="13 14">
    <name type="scientific">Halapricum desulfuricans</name>
    <dbReference type="NCBI Taxonomy" id="2841257"/>
    <lineage>
        <taxon>Archaea</taxon>
        <taxon>Methanobacteriati</taxon>
        <taxon>Methanobacteriota</taxon>
        <taxon>Stenosarchaea group</taxon>
        <taxon>Halobacteria</taxon>
        <taxon>Halobacteriales</taxon>
        <taxon>Haloarculaceae</taxon>
        <taxon>Halapricum</taxon>
    </lineage>
</organism>
<dbReference type="SMART" id="SM00382">
    <property type="entry name" value="AAA"/>
    <property type="match status" value="1"/>
</dbReference>
<proteinExistence type="inferred from homology"/>
<dbReference type="EC" id="7.3.2.6" evidence="8"/>
<keyword evidence="5" id="KW-0067">ATP-binding</keyword>
<dbReference type="InterPro" id="IPR003593">
    <property type="entry name" value="AAA+_ATPase"/>
</dbReference>
<evidence type="ECO:0000256" key="11">
    <source>
        <dbReference type="ARBA" id="ARBA00057369"/>
    </source>
</evidence>
<dbReference type="GO" id="GO:0016887">
    <property type="term" value="F:ATP hydrolysis activity"/>
    <property type="evidence" value="ECO:0007669"/>
    <property type="project" value="InterPro"/>
</dbReference>
<protein>
    <recommendedName>
        <fullName evidence="9">Molybdate/tungstate import ATP-binding protein WtpC</fullName>
        <ecNumber evidence="8">7.3.2.6</ecNumber>
    </recommendedName>
</protein>
<evidence type="ECO:0000256" key="8">
    <source>
        <dbReference type="ARBA" id="ARBA00039025"/>
    </source>
</evidence>
<comment type="catalytic activity">
    <reaction evidence="10">
        <text>tungstate(in) + ATP + H2O = tungstate(out) + ADP + phosphate + H(+)</text>
        <dbReference type="Rhea" id="RHEA:35027"/>
        <dbReference type="ChEBI" id="CHEBI:15377"/>
        <dbReference type="ChEBI" id="CHEBI:15378"/>
        <dbReference type="ChEBI" id="CHEBI:30616"/>
        <dbReference type="ChEBI" id="CHEBI:43474"/>
        <dbReference type="ChEBI" id="CHEBI:46502"/>
        <dbReference type="ChEBI" id="CHEBI:456216"/>
        <dbReference type="EC" id="7.3.2.6"/>
    </reaction>
</comment>
<feature type="domain" description="ABC transporter" evidence="12">
    <location>
        <begin position="3"/>
        <end position="233"/>
    </location>
</feature>
<dbReference type="InterPro" id="IPR003439">
    <property type="entry name" value="ABC_transporter-like_ATP-bd"/>
</dbReference>
<dbReference type="SUPFAM" id="SSF50331">
    <property type="entry name" value="MOP-like"/>
    <property type="match status" value="1"/>
</dbReference>
<dbReference type="InterPro" id="IPR050093">
    <property type="entry name" value="ABC_SmlMolc_Importer"/>
</dbReference>
<dbReference type="AlphaFoldDB" id="A0A897NF41"/>
<dbReference type="InterPro" id="IPR027417">
    <property type="entry name" value="P-loop_NTPase"/>
</dbReference>
<evidence type="ECO:0000256" key="9">
    <source>
        <dbReference type="ARBA" id="ARBA00041133"/>
    </source>
</evidence>
<dbReference type="InterPro" id="IPR017871">
    <property type="entry name" value="ABC_transporter-like_CS"/>
</dbReference>
<dbReference type="Pfam" id="PF08402">
    <property type="entry name" value="TOBE_2"/>
    <property type="match status" value="1"/>
</dbReference>
<dbReference type="Gene3D" id="3.40.50.300">
    <property type="entry name" value="P-loop containing nucleotide triphosphate hydrolases"/>
    <property type="match status" value="1"/>
</dbReference>
<dbReference type="GeneID" id="68852872"/>
<reference evidence="13 14" key="1">
    <citation type="submission" date="2020-11" db="EMBL/GenBank/DDBJ databases">
        <title>Carbohydrate-dependent, anaerobic sulfur respiration: A novel catabolism in halophilic archaea.</title>
        <authorList>
            <person name="Sorokin D.Y."/>
            <person name="Messina E."/>
            <person name="Smedile F."/>
            <person name="La Cono V."/>
            <person name="Hallsworth J.E."/>
            <person name="Yakimov M.M."/>
        </authorList>
    </citation>
    <scope>NUCLEOTIDE SEQUENCE [LARGE SCALE GENOMIC DNA]</scope>
    <source>
        <strain evidence="13 14">HSR12-2</strain>
    </source>
</reference>
<comment type="function">
    <text evidence="11">Part of the ABC transporter complex WtpABC involved in molybdate/tungstate import. Responsible for energy coupling to the transport system.</text>
</comment>
<dbReference type="GO" id="GO:0005524">
    <property type="term" value="F:ATP binding"/>
    <property type="evidence" value="ECO:0007669"/>
    <property type="project" value="UniProtKB-KW"/>
</dbReference>